<dbReference type="GO" id="GO:0047617">
    <property type="term" value="F:fatty acyl-CoA hydrolase activity"/>
    <property type="evidence" value="ECO:0007669"/>
    <property type="project" value="TreeGrafter"/>
</dbReference>
<dbReference type="EMBL" id="AAQH01000025">
    <property type="protein sequence ID" value="EAT11038.1"/>
    <property type="molecule type" value="Genomic_DNA"/>
</dbReference>
<dbReference type="Gene3D" id="3.10.129.10">
    <property type="entry name" value="Hotdog Thioesterase"/>
    <property type="match status" value="1"/>
</dbReference>
<sequence length="133" mass="15347">MPMFTETVEPRFSETDALGHINNTVLPIWFEKAREPIFRFFTPDLDPKKWELIIARIEVDFKAEILLTGKVELRTWLERIGSSSMTVVQQAVQNDVVCAEGKAALIHYDWQARKPSPIQDDIRDKLAEHIISP</sequence>
<comment type="caution">
    <text evidence="3">The sequence shown here is derived from an EMBL/GenBank/DDBJ whole genome shotgun (WGS) entry which is preliminary data.</text>
</comment>
<reference evidence="3 4" key="1">
    <citation type="submission" date="2006-03" db="EMBL/GenBank/DDBJ databases">
        <authorList>
            <person name="Pinhassi J."/>
            <person name="Pedros-Alio C."/>
            <person name="Ferriera S."/>
            <person name="Johnson J."/>
            <person name="Kravitz S."/>
            <person name="Halpern A."/>
            <person name="Remington K."/>
            <person name="Beeson K."/>
            <person name="Tran B."/>
            <person name="Rogers Y.-H."/>
            <person name="Friedman R."/>
            <person name="Venter J.C."/>
        </authorList>
    </citation>
    <scope>NUCLEOTIDE SEQUENCE [LARGE SCALE GENOMIC DNA]</scope>
    <source>
        <strain evidence="3 4">RED65</strain>
    </source>
</reference>
<organism evidence="3 4">
    <name type="scientific">Bermanella marisrubri</name>
    <dbReference type="NCBI Taxonomy" id="207949"/>
    <lineage>
        <taxon>Bacteria</taxon>
        <taxon>Pseudomonadati</taxon>
        <taxon>Pseudomonadota</taxon>
        <taxon>Gammaproteobacteria</taxon>
        <taxon>Oceanospirillales</taxon>
        <taxon>Oceanospirillaceae</taxon>
        <taxon>Bermanella</taxon>
    </lineage>
</organism>
<evidence type="ECO:0000313" key="4">
    <source>
        <dbReference type="Proteomes" id="UP000004263"/>
    </source>
</evidence>
<dbReference type="HOGENOM" id="CLU_101141_2_1_6"/>
<accession>Q1MYJ3</accession>
<dbReference type="PANTHER" id="PTHR31793">
    <property type="entry name" value="4-HYDROXYBENZOYL-COA THIOESTERASE FAMILY MEMBER"/>
    <property type="match status" value="1"/>
</dbReference>
<gene>
    <name evidence="3" type="ORF">RED65_14362</name>
</gene>
<name>Q1MYJ3_9GAMM</name>
<proteinExistence type="inferred from homology"/>
<dbReference type="CDD" id="cd00586">
    <property type="entry name" value="4HBT"/>
    <property type="match status" value="1"/>
</dbReference>
<comment type="similarity">
    <text evidence="1">Belongs to the 4-hydroxybenzoyl-CoA thioesterase family.</text>
</comment>
<evidence type="ECO:0000256" key="1">
    <source>
        <dbReference type="ARBA" id="ARBA00005953"/>
    </source>
</evidence>
<dbReference type="STRING" id="207949.RED65_14362"/>
<keyword evidence="2" id="KW-0378">Hydrolase</keyword>
<dbReference type="SUPFAM" id="SSF54637">
    <property type="entry name" value="Thioesterase/thiol ester dehydrase-isomerase"/>
    <property type="match status" value="1"/>
</dbReference>
<keyword evidence="4" id="KW-1185">Reference proteome</keyword>
<dbReference type="AlphaFoldDB" id="Q1MYJ3"/>
<evidence type="ECO:0000313" key="3">
    <source>
        <dbReference type="EMBL" id="EAT11038.1"/>
    </source>
</evidence>
<evidence type="ECO:0000256" key="2">
    <source>
        <dbReference type="ARBA" id="ARBA00022801"/>
    </source>
</evidence>
<dbReference type="Proteomes" id="UP000004263">
    <property type="component" value="Unassembled WGS sequence"/>
</dbReference>
<dbReference type="RefSeq" id="WP_007017958.1">
    <property type="nucleotide sequence ID" value="NZ_CH724115.1"/>
</dbReference>
<dbReference type="Pfam" id="PF13279">
    <property type="entry name" value="4HBT_2"/>
    <property type="match status" value="1"/>
</dbReference>
<dbReference type="PANTHER" id="PTHR31793:SF27">
    <property type="entry name" value="NOVEL THIOESTERASE SUPERFAMILY DOMAIN AND SAPOSIN A-TYPE DOMAIN CONTAINING PROTEIN (0610012H03RIK)"/>
    <property type="match status" value="1"/>
</dbReference>
<dbReference type="InterPro" id="IPR050563">
    <property type="entry name" value="4-hydroxybenzoyl-CoA_TE"/>
</dbReference>
<protein>
    <submittedName>
        <fullName evidence="3">Thioesterase family protein</fullName>
    </submittedName>
</protein>
<dbReference type="InterPro" id="IPR029069">
    <property type="entry name" value="HotDog_dom_sf"/>
</dbReference>